<gene>
    <name evidence="6" type="ORF">O0V09_04550</name>
</gene>
<evidence type="ECO:0000256" key="1">
    <source>
        <dbReference type="ARBA" id="ARBA00022553"/>
    </source>
</evidence>
<dbReference type="GO" id="GO:0006355">
    <property type="term" value="P:regulation of DNA-templated transcription"/>
    <property type="evidence" value="ECO:0007669"/>
    <property type="project" value="InterPro"/>
</dbReference>
<proteinExistence type="predicted"/>
<dbReference type="Gene3D" id="3.40.50.2300">
    <property type="match status" value="1"/>
</dbReference>
<dbReference type="CDD" id="cd17535">
    <property type="entry name" value="REC_NarL-like"/>
    <property type="match status" value="1"/>
</dbReference>
<dbReference type="PRINTS" id="PR00038">
    <property type="entry name" value="HTHLUXR"/>
</dbReference>
<feature type="domain" description="Response regulatory" evidence="5">
    <location>
        <begin position="2"/>
        <end position="118"/>
    </location>
</feature>
<dbReference type="GO" id="GO:0000160">
    <property type="term" value="P:phosphorelay signal transduction system"/>
    <property type="evidence" value="ECO:0007669"/>
    <property type="project" value="InterPro"/>
</dbReference>
<dbReference type="InterPro" id="IPR051015">
    <property type="entry name" value="EvgA-like"/>
</dbReference>
<dbReference type="CDD" id="cd06170">
    <property type="entry name" value="LuxR_C_like"/>
    <property type="match status" value="1"/>
</dbReference>
<dbReference type="InterPro" id="IPR016032">
    <property type="entry name" value="Sig_transdc_resp-reg_C-effctor"/>
</dbReference>
<keyword evidence="1 3" id="KW-0597">Phosphoprotein</keyword>
<keyword evidence="2" id="KW-0238">DNA-binding</keyword>
<organism evidence="6 7">
    <name type="scientific">Dasania phycosphaerae</name>
    <dbReference type="NCBI Taxonomy" id="2950436"/>
    <lineage>
        <taxon>Bacteria</taxon>
        <taxon>Pseudomonadati</taxon>
        <taxon>Pseudomonadota</taxon>
        <taxon>Gammaproteobacteria</taxon>
        <taxon>Cellvibrionales</taxon>
        <taxon>Spongiibacteraceae</taxon>
        <taxon>Dasania</taxon>
    </lineage>
</organism>
<dbReference type="PROSITE" id="PS50110">
    <property type="entry name" value="RESPONSE_REGULATORY"/>
    <property type="match status" value="1"/>
</dbReference>
<keyword evidence="7" id="KW-1185">Reference proteome</keyword>
<sequence>MKIIIADDHAMTRAGVIAALSEMYPEADIIECSDAASVLAAAKQQHLDLAIVDLFMPGSDGFGLLKNLCKNYPELPVAVLSASDNPKHVHKALDLGVSGFIHKSSSFDSMHKAIQQVLAGATYTPNLAAPADELATAMADDDSPEKRDAIIASLTKRQLDILACLAQGMSNKAIAADLFISENTVKTHLKAIMAELGCNNRTEAGVLAEKLSLLPS</sequence>
<dbReference type="InterPro" id="IPR011006">
    <property type="entry name" value="CheY-like_superfamily"/>
</dbReference>
<evidence type="ECO:0000313" key="7">
    <source>
        <dbReference type="Proteomes" id="UP001069090"/>
    </source>
</evidence>
<dbReference type="Gene3D" id="1.10.10.10">
    <property type="entry name" value="Winged helix-like DNA-binding domain superfamily/Winged helix DNA-binding domain"/>
    <property type="match status" value="1"/>
</dbReference>
<accession>A0A9J6RJT8</accession>
<name>A0A9J6RJT8_9GAMM</name>
<dbReference type="SMART" id="SM00421">
    <property type="entry name" value="HTH_LUXR"/>
    <property type="match status" value="1"/>
</dbReference>
<dbReference type="InterPro" id="IPR000792">
    <property type="entry name" value="Tscrpt_reg_LuxR_C"/>
</dbReference>
<dbReference type="InterPro" id="IPR001789">
    <property type="entry name" value="Sig_transdc_resp-reg_receiver"/>
</dbReference>
<dbReference type="Pfam" id="PF00196">
    <property type="entry name" value="GerE"/>
    <property type="match status" value="1"/>
</dbReference>
<evidence type="ECO:0000313" key="6">
    <source>
        <dbReference type="EMBL" id="MCZ0864455.1"/>
    </source>
</evidence>
<evidence type="ECO:0000259" key="5">
    <source>
        <dbReference type="PROSITE" id="PS50110"/>
    </source>
</evidence>
<dbReference type="SMART" id="SM00448">
    <property type="entry name" value="REC"/>
    <property type="match status" value="1"/>
</dbReference>
<reference evidence="6 7" key="1">
    <citation type="submission" date="2022-12" db="EMBL/GenBank/DDBJ databases">
        <title>Dasania phycosphaerae sp. nov., isolated from particulate material of the south coast of Korea.</title>
        <authorList>
            <person name="Jiang Y."/>
        </authorList>
    </citation>
    <scope>NUCLEOTIDE SEQUENCE [LARGE SCALE GENOMIC DNA]</scope>
    <source>
        <strain evidence="6 7">GY-19</strain>
    </source>
</reference>
<dbReference type="InterPro" id="IPR036388">
    <property type="entry name" value="WH-like_DNA-bd_sf"/>
</dbReference>
<feature type="domain" description="HTH luxR-type" evidence="4">
    <location>
        <begin position="147"/>
        <end position="212"/>
    </location>
</feature>
<dbReference type="SUPFAM" id="SSF46894">
    <property type="entry name" value="C-terminal effector domain of the bipartite response regulators"/>
    <property type="match status" value="1"/>
</dbReference>
<comment type="caution">
    <text evidence="6">The sequence shown here is derived from an EMBL/GenBank/DDBJ whole genome shotgun (WGS) entry which is preliminary data.</text>
</comment>
<dbReference type="AlphaFoldDB" id="A0A9J6RJT8"/>
<dbReference type="SUPFAM" id="SSF52172">
    <property type="entry name" value="CheY-like"/>
    <property type="match status" value="1"/>
</dbReference>
<dbReference type="GO" id="GO:0003677">
    <property type="term" value="F:DNA binding"/>
    <property type="evidence" value="ECO:0007669"/>
    <property type="project" value="UniProtKB-KW"/>
</dbReference>
<evidence type="ECO:0000256" key="3">
    <source>
        <dbReference type="PROSITE-ProRule" id="PRU00169"/>
    </source>
</evidence>
<dbReference type="RefSeq" id="WP_258330610.1">
    <property type="nucleotide sequence ID" value="NZ_JAPTGG010000003.1"/>
</dbReference>
<evidence type="ECO:0000259" key="4">
    <source>
        <dbReference type="PROSITE" id="PS50043"/>
    </source>
</evidence>
<dbReference type="Pfam" id="PF00072">
    <property type="entry name" value="Response_reg"/>
    <property type="match status" value="1"/>
</dbReference>
<dbReference type="InterPro" id="IPR058245">
    <property type="entry name" value="NreC/VraR/RcsB-like_REC"/>
</dbReference>
<feature type="modified residue" description="4-aspartylphosphate" evidence="3">
    <location>
        <position position="53"/>
    </location>
</feature>
<protein>
    <submittedName>
        <fullName evidence="6">Response regulator transcription factor</fullName>
    </submittedName>
</protein>
<dbReference type="Proteomes" id="UP001069090">
    <property type="component" value="Unassembled WGS sequence"/>
</dbReference>
<evidence type="ECO:0000256" key="2">
    <source>
        <dbReference type="ARBA" id="ARBA00023125"/>
    </source>
</evidence>
<dbReference type="PANTHER" id="PTHR45566:SF1">
    <property type="entry name" value="HTH-TYPE TRANSCRIPTIONAL REGULATOR YHJB-RELATED"/>
    <property type="match status" value="1"/>
</dbReference>
<dbReference type="PANTHER" id="PTHR45566">
    <property type="entry name" value="HTH-TYPE TRANSCRIPTIONAL REGULATOR YHJB-RELATED"/>
    <property type="match status" value="1"/>
</dbReference>
<dbReference type="EMBL" id="JAPTGG010000003">
    <property type="protein sequence ID" value="MCZ0864455.1"/>
    <property type="molecule type" value="Genomic_DNA"/>
</dbReference>
<dbReference type="PROSITE" id="PS50043">
    <property type="entry name" value="HTH_LUXR_2"/>
    <property type="match status" value="1"/>
</dbReference>